<dbReference type="Pfam" id="PF07733">
    <property type="entry name" value="DNA_pol3_alpha"/>
    <property type="match status" value="1"/>
</dbReference>
<gene>
    <name evidence="2" type="ORF">EST35_0288</name>
</gene>
<reference evidence="3" key="1">
    <citation type="journal article" date="2020" name="bioRxiv">
        <title>Integrative omics analysis of Pseudomonas aeruginosa virus PA5oct highlights the molecular complexity of jumbo phages.</title>
        <authorList>
            <person name="Lood C."/>
            <person name="Danis-Wlodarczyk K."/>
            <person name="Blasdel B.G."/>
            <person name="Jang H.B."/>
            <person name="Vandenheuvel D."/>
            <person name="Briers Y."/>
            <person name="Noben J.-P."/>
            <person name="van Noort V."/>
            <person name="Drulis-Kawa Z."/>
            <person name="Lavigne R."/>
        </authorList>
    </citation>
    <scope>NUCLEOTIDE SEQUENCE [LARGE SCALE GENOMIC DNA]</scope>
</reference>
<protein>
    <recommendedName>
        <fullName evidence="1">Bacterial DNA polymerase III alpha subunit NTPase domain-containing protein</fullName>
    </recommendedName>
</protein>
<feature type="domain" description="Bacterial DNA polymerase III alpha subunit NTPase" evidence="1">
    <location>
        <begin position="95"/>
        <end position="168"/>
    </location>
</feature>
<dbReference type="GO" id="GO:0008408">
    <property type="term" value="F:3'-5' exonuclease activity"/>
    <property type="evidence" value="ECO:0007669"/>
    <property type="project" value="InterPro"/>
</dbReference>
<evidence type="ECO:0000259" key="1">
    <source>
        <dbReference type="Pfam" id="PF07733"/>
    </source>
</evidence>
<dbReference type="InterPro" id="IPR011708">
    <property type="entry name" value="DNA_pol3_alpha_NTPase_dom"/>
</dbReference>
<dbReference type="Proteomes" id="UP000316733">
    <property type="component" value="Segment"/>
</dbReference>
<sequence>MNDKYNRKEITISTGINILLQGNQLGDPLFVDNEDINKYNMHVEQVLGLHKLNTTKHLTCSVDEFHEKMSSEWFMPPEFKNIDIDSFILNLCDTDAQKERVLMELKLFQERGLYNMLRFMIYFVSYMRENCLIWGVGRGSSVASYVLFLIGVHKVDSLKYNLDIKEFLK</sequence>
<keyword evidence="3" id="KW-1185">Reference proteome</keyword>
<name>A0A4Y5JUT4_9CAUD</name>
<dbReference type="GO" id="GO:0006260">
    <property type="term" value="P:DNA replication"/>
    <property type="evidence" value="ECO:0007669"/>
    <property type="project" value="InterPro"/>
</dbReference>
<dbReference type="EMBL" id="MK797984">
    <property type="protein sequence ID" value="QCG76169.1"/>
    <property type="molecule type" value="Genomic_DNA"/>
</dbReference>
<proteinExistence type="predicted"/>
<accession>A0A4Y5JUT4</accession>
<evidence type="ECO:0000313" key="3">
    <source>
        <dbReference type="Proteomes" id="UP000316733"/>
    </source>
</evidence>
<organism evidence="2 3">
    <name type="scientific">Pseudomonas phage vB_PaeM_PA5oct</name>
    <dbReference type="NCBI Taxonomy" id="2163605"/>
    <lineage>
        <taxon>Viruses</taxon>
        <taxon>Duplodnaviria</taxon>
        <taxon>Heunggongvirae</taxon>
        <taxon>Uroviricota</taxon>
        <taxon>Caudoviricetes</taxon>
        <taxon>Arenbergviridae</taxon>
        <taxon>Wroclawvirus</taxon>
        <taxon>Wroclawvirus PA5oct</taxon>
    </lineage>
</organism>
<evidence type="ECO:0000313" key="2">
    <source>
        <dbReference type="EMBL" id="QCG76169.1"/>
    </source>
</evidence>